<dbReference type="GO" id="GO:0006974">
    <property type="term" value="P:DNA damage response"/>
    <property type="evidence" value="ECO:0007669"/>
    <property type="project" value="TreeGrafter"/>
</dbReference>
<dbReference type="OrthoDB" id="1238765at2"/>
<evidence type="ECO:0008006" key="3">
    <source>
        <dbReference type="Google" id="ProtNLM"/>
    </source>
</evidence>
<evidence type="ECO:0000313" key="1">
    <source>
        <dbReference type="EMBL" id="OFA05397.1"/>
    </source>
</evidence>
<dbReference type="PANTHER" id="PTHR38785">
    <property type="entry name" value="HOMOLOG OF VIRK"/>
    <property type="match status" value="1"/>
</dbReference>
<dbReference type="PATRIC" id="fig|762836.4.peg.1579"/>
<comment type="caution">
    <text evidence="1">The sequence shown here is derived from an EMBL/GenBank/DDBJ whole genome shotgun (WGS) entry which is preliminary data.</text>
</comment>
<protein>
    <recommendedName>
        <fullName evidence="3">DUF535 domain-containing protein</fullName>
    </recommendedName>
</protein>
<name>A0A1E7WZZ8_9BURK</name>
<dbReference type="PANTHER" id="PTHR38785:SF1">
    <property type="entry name" value="HOMOLOG OF VIRK"/>
    <property type="match status" value="1"/>
</dbReference>
<dbReference type="EMBL" id="LROM01000066">
    <property type="protein sequence ID" value="OFA05397.1"/>
    <property type="molecule type" value="Genomic_DNA"/>
</dbReference>
<dbReference type="InterPro" id="IPR007488">
    <property type="entry name" value="DUF535"/>
</dbReference>
<evidence type="ECO:0000313" key="2">
    <source>
        <dbReference type="Proteomes" id="UP000175989"/>
    </source>
</evidence>
<proteinExistence type="predicted"/>
<dbReference type="RefSeq" id="WP_084640593.1">
    <property type="nucleotide sequence ID" value="NZ_LROM01000066.1"/>
</dbReference>
<keyword evidence="2" id="KW-1185">Reference proteome</keyword>
<organism evidence="1 2">
    <name type="scientific">Duganella phyllosphaerae</name>
    <dbReference type="NCBI Taxonomy" id="762836"/>
    <lineage>
        <taxon>Bacteria</taxon>
        <taxon>Pseudomonadati</taxon>
        <taxon>Pseudomonadota</taxon>
        <taxon>Betaproteobacteria</taxon>
        <taxon>Burkholderiales</taxon>
        <taxon>Oxalobacteraceae</taxon>
        <taxon>Telluria group</taxon>
        <taxon>Duganella</taxon>
    </lineage>
</organism>
<sequence>MSHFSSQVTIRSGAQGNSRLSRARELIKLLARSITQPHASHGWLGLLNSDPIFSDLVAARPRLVGKVFRPYLSNTFDSGQRTSLLIGHYHSVLREGWGPLVVQAARTGVELGSIRGKSGHTLSIVLRAIEPMDREGELTLQLMHDDVHVYCCAFSLIQSASGIYLGIGCLQGPRGDTSLDIVREATRQLHGLRPKNLLLKVISAIGHQYGCAGMRLVGNRNRAVRRALKDGKVHADYDAFWLECGAQRRADGDYDMPCAPLAPPDFASIASSKRSVARQRYELLRQFTSSISATLQHARQYA</sequence>
<accession>A0A1E7WZZ8</accession>
<dbReference type="AlphaFoldDB" id="A0A1E7WZZ8"/>
<dbReference type="Proteomes" id="UP000175989">
    <property type="component" value="Unassembled WGS sequence"/>
</dbReference>
<gene>
    <name evidence="1" type="ORF">DUPY_15110</name>
</gene>
<reference evidence="2" key="1">
    <citation type="journal article" date="2016" name="Front. Microbiol.">
        <title>Molecular Keys to the Janthinobacterium and Duganella spp. Interaction with the Plant Pathogen Fusarium graminearum.</title>
        <authorList>
            <person name="Haack F.S."/>
            <person name="Poehlein A."/>
            <person name="Kroger C."/>
            <person name="Voigt C.A."/>
            <person name="Piepenbring M."/>
            <person name="Bode H.B."/>
            <person name="Daniel R."/>
            <person name="Schafer W."/>
            <person name="Streit W.R."/>
        </authorList>
    </citation>
    <scope>NUCLEOTIDE SEQUENCE [LARGE SCALE GENOMIC DNA]</scope>
    <source>
        <strain evidence="2">T54</strain>
    </source>
</reference>
<dbReference type="Pfam" id="PF04393">
    <property type="entry name" value="DUF535"/>
    <property type="match status" value="1"/>
</dbReference>